<accession>A0AAV1C4Z6</accession>
<dbReference type="Gene3D" id="3.30.420.10">
    <property type="entry name" value="Ribonuclease H-like superfamily/Ribonuclease H"/>
    <property type="match status" value="1"/>
</dbReference>
<dbReference type="PANTHER" id="PTHR31111">
    <property type="entry name" value="BNAA05G37150D PROTEIN-RELATED"/>
    <property type="match status" value="1"/>
</dbReference>
<feature type="region of interest" description="Disordered" evidence="1">
    <location>
        <begin position="1"/>
        <end position="20"/>
    </location>
</feature>
<name>A0AAV1C4Z6_OLDCO</name>
<dbReference type="InterPro" id="IPR002156">
    <property type="entry name" value="RNaseH_domain"/>
</dbReference>
<evidence type="ECO:0000313" key="4">
    <source>
        <dbReference type="Proteomes" id="UP001161247"/>
    </source>
</evidence>
<sequence length="479" mass="53788">MGKILVGSTMKKRRKRSSKSTEIPQDRLAFEVLARLLVKNLLLCRCVCKLWNSIISDSKFIETHQKRSESRAGGNYLATLWMSRGGIIINFRDHENRRLRRTVPAPISFKVPPKESSAILSMALPLLQAPDRWIWHHTKNGCHSVRSAYFQLMYSPLFNHCSSANTILPASRIVHEFQTLHVESMLKNPDIRLQPLLLPPPTDAVKVSFDGSISRSNNCSGAGVLIQSPDGSFIHGLARQFPGIYDSDLAEALAFREALLLCRKLGLSGVSIQGDSSMIILAAMRELDSSSPCSPVMKDVLYICNDLPRGRVVVIDFRDHDDGRRGTMVVVPPTKLKVNGHSTDFEISHPLNGLVYLYTGPDFGDHHALVLNITTRQIMRLPKTTTNVGKLIFCFDDKTGKYKVLRQYWENRMLKASTYTLNGQDSSWRLTMDPPRALCWEFNLNGPCPCVNGTMYWLVGGFEANLVAFDVGREDFGVH</sequence>
<dbReference type="SUPFAM" id="SSF81383">
    <property type="entry name" value="F-box domain"/>
    <property type="match status" value="1"/>
</dbReference>
<dbReference type="SMART" id="SM00256">
    <property type="entry name" value="FBOX"/>
    <property type="match status" value="1"/>
</dbReference>
<dbReference type="InterPro" id="IPR001810">
    <property type="entry name" value="F-box_dom"/>
</dbReference>
<dbReference type="Pfam" id="PF08268">
    <property type="entry name" value="FBA_3"/>
    <property type="match status" value="1"/>
</dbReference>
<evidence type="ECO:0000259" key="2">
    <source>
        <dbReference type="SMART" id="SM00256"/>
    </source>
</evidence>
<dbReference type="SUPFAM" id="SSF53098">
    <property type="entry name" value="Ribonuclease H-like"/>
    <property type="match status" value="1"/>
</dbReference>
<reference evidence="3" key="1">
    <citation type="submission" date="2023-03" db="EMBL/GenBank/DDBJ databases">
        <authorList>
            <person name="Julca I."/>
        </authorList>
    </citation>
    <scope>NUCLEOTIDE SEQUENCE</scope>
</reference>
<evidence type="ECO:0000313" key="3">
    <source>
        <dbReference type="EMBL" id="CAI9090716.1"/>
    </source>
</evidence>
<proteinExistence type="predicted"/>
<dbReference type="GO" id="GO:0003676">
    <property type="term" value="F:nucleic acid binding"/>
    <property type="evidence" value="ECO:0007669"/>
    <property type="project" value="InterPro"/>
</dbReference>
<gene>
    <name evidence="3" type="ORF">OLC1_LOCUS2807</name>
</gene>
<dbReference type="Pfam" id="PF00646">
    <property type="entry name" value="F-box"/>
    <property type="match status" value="1"/>
</dbReference>
<protein>
    <submittedName>
        <fullName evidence="3">OLC1v1025543C1</fullName>
    </submittedName>
</protein>
<keyword evidence="4" id="KW-1185">Reference proteome</keyword>
<dbReference type="PANTHER" id="PTHR31111:SF136">
    <property type="entry name" value="F-BOX ASSOCIATED DOMAIN-CONTAINING PROTEIN"/>
    <property type="match status" value="1"/>
</dbReference>
<dbReference type="Pfam" id="PF13456">
    <property type="entry name" value="RVT_3"/>
    <property type="match status" value="1"/>
</dbReference>
<dbReference type="Gene3D" id="1.20.1280.50">
    <property type="match status" value="1"/>
</dbReference>
<dbReference type="InterPro" id="IPR036397">
    <property type="entry name" value="RNaseH_sf"/>
</dbReference>
<dbReference type="AlphaFoldDB" id="A0AAV1C4Z6"/>
<dbReference type="EMBL" id="OX459118">
    <property type="protein sequence ID" value="CAI9090716.1"/>
    <property type="molecule type" value="Genomic_DNA"/>
</dbReference>
<dbReference type="CDD" id="cd06222">
    <property type="entry name" value="RNase_H_like"/>
    <property type="match status" value="1"/>
</dbReference>
<dbReference type="InterPro" id="IPR012337">
    <property type="entry name" value="RNaseH-like_sf"/>
</dbReference>
<feature type="domain" description="F-box" evidence="2">
    <location>
        <begin position="23"/>
        <end position="64"/>
    </location>
</feature>
<dbReference type="GO" id="GO:0004523">
    <property type="term" value="F:RNA-DNA hybrid ribonuclease activity"/>
    <property type="evidence" value="ECO:0007669"/>
    <property type="project" value="InterPro"/>
</dbReference>
<dbReference type="InterPro" id="IPR044730">
    <property type="entry name" value="RNase_H-like_dom_plant"/>
</dbReference>
<dbReference type="Proteomes" id="UP001161247">
    <property type="component" value="Chromosome 1"/>
</dbReference>
<evidence type="ECO:0000256" key="1">
    <source>
        <dbReference type="SAM" id="MobiDB-lite"/>
    </source>
</evidence>
<dbReference type="InterPro" id="IPR036047">
    <property type="entry name" value="F-box-like_dom_sf"/>
</dbReference>
<organism evidence="3 4">
    <name type="scientific">Oldenlandia corymbosa var. corymbosa</name>
    <dbReference type="NCBI Taxonomy" id="529605"/>
    <lineage>
        <taxon>Eukaryota</taxon>
        <taxon>Viridiplantae</taxon>
        <taxon>Streptophyta</taxon>
        <taxon>Embryophyta</taxon>
        <taxon>Tracheophyta</taxon>
        <taxon>Spermatophyta</taxon>
        <taxon>Magnoliopsida</taxon>
        <taxon>eudicotyledons</taxon>
        <taxon>Gunneridae</taxon>
        <taxon>Pentapetalae</taxon>
        <taxon>asterids</taxon>
        <taxon>lamiids</taxon>
        <taxon>Gentianales</taxon>
        <taxon>Rubiaceae</taxon>
        <taxon>Rubioideae</taxon>
        <taxon>Spermacoceae</taxon>
        <taxon>Hedyotis-Oldenlandia complex</taxon>
        <taxon>Oldenlandia</taxon>
    </lineage>
</organism>
<dbReference type="InterPro" id="IPR013187">
    <property type="entry name" value="F-box-assoc_dom_typ3"/>
</dbReference>